<dbReference type="Proteomes" id="UP000175669">
    <property type="component" value="Unassembled WGS sequence"/>
</dbReference>
<protein>
    <recommendedName>
        <fullName evidence="4">Secreted protein</fullName>
    </recommendedName>
</protein>
<evidence type="ECO:0000256" key="1">
    <source>
        <dbReference type="SAM" id="SignalP"/>
    </source>
</evidence>
<dbReference type="STRING" id="1524254.PHACT_12635"/>
<proteinExistence type="predicted"/>
<evidence type="ECO:0000313" key="2">
    <source>
        <dbReference type="EMBL" id="OFE11397.1"/>
    </source>
</evidence>
<organism evidence="2 3">
    <name type="scientific">Pseudohongiella acticola</name>
    <dbReference type="NCBI Taxonomy" id="1524254"/>
    <lineage>
        <taxon>Bacteria</taxon>
        <taxon>Pseudomonadati</taxon>
        <taxon>Pseudomonadota</taxon>
        <taxon>Gammaproteobacteria</taxon>
        <taxon>Pseudomonadales</taxon>
        <taxon>Pseudohongiellaceae</taxon>
        <taxon>Pseudohongiella</taxon>
    </lineage>
</organism>
<dbReference type="AlphaFoldDB" id="A0A1E8CGQ8"/>
<comment type="caution">
    <text evidence="2">The sequence shown here is derived from an EMBL/GenBank/DDBJ whole genome shotgun (WGS) entry which is preliminary data.</text>
</comment>
<accession>A0A1E8CGQ8</accession>
<gene>
    <name evidence="2" type="ORF">PHACT_12635</name>
</gene>
<feature type="chain" id="PRO_5009211965" description="Secreted protein" evidence="1">
    <location>
        <begin position="27"/>
        <end position="91"/>
    </location>
</feature>
<sequence>MRTPRTVGLWRALSTLMLSMAHTCIAQIESFFVTAMEVVQVTVEHAVDRVVASAHSFKAVVCASVRKVTTSRVSIAAGHVSMLKSRGYASA</sequence>
<reference evidence="3" key="1">
    <citation type="submission" date="2016-07" db="EMBL/GenBank/DDBJ databases">
        <authorList>
            <person name="Florea S."/>
            <person name="Webb J.S."/>
            <person name="Jaromczyk J."/>
            <person name="Schardl C.L."/>
        </authorList>
    </citation>
    <scope>NUCLEOTIDE SEQUENCE [LARGE SCALE GENOMIC DNA]</scope>
    <source>
        <strain evidence="3">KCTC 42131</strain>
    </source>
</reference>
<name>A0A1E8CGQ8_9GAMM</name>
<dbReference type="RefSeq" id="WP_070118601.1">
    <property type="nucleotide sequence ID" value="NZ_MASR01000002.1"/>
</dbReference>
<feature type="signal peptide" evidence="1">
    <location>
        <begin position="1"/>
        <end position="26"/>
    </location>
</feature>
<evidence type="ECO:0008006" key="4">
    <source>
        <dbReference type="Google" id="ProtNLM"/>
    </source>
</evidence>
<keyword evidence="1" id="KW-0732">Signal</keyword>
<dbReference type="EMBL" id="MASR01000002">
    <property type="protein sequence ID" value="OFE11397.1"/>
    <property type="molecule type" value="Genomic_DNA"/>
</dbReference>
<keyword evidence="3" id="KW-1185">Reference proteome</keyword>
<evidence type="ECO:0000313" key="3">
    <source>
        <dbReference type="Proteomes" id="UP000175669"/>
    </source>
</evidence>